<name>A0A967AEW6_9FLAO</name>
<sequence length="269" mass="30284">MNKYAIIGLGWLGKELAIQLQAIGCDVWGTSTRIEKVESLTHLGIQAHLFELQEENYKGNLFNQLKETTHLLVNIPPKLRSNKDTDFVSKLLQLISLITQFQIQHLIYVSTTSVFEDQVGIPEYTELSLPNSTSIVGKQLIEAENKILKLSSKTRTIQVLRLGGLVGGERHPAKFLSGQTDVKSPQAPVNLISRVDAINLILALFEHKKSGIFHGVYPNYPTRRVFYSRAFNKMNLKEASFKDDDQNKGKKISSLKTSSELNFSFIKQP</sequence>
<dbReference type="InterPro" id="IPR036291">
    <property type="entry name" value="NAD(P)-bd_dom_sf"/>
</dbReference>
<accession>A0A967AEW6</accession>
<comment type="caution">
    <text evidence="1">The sequence shown here is derived from an EMBL/GenBank/DDBJ whole genome shotgun (WGS) entry which is preliminary data.</text>
</comment>
<dbReference type="SUPFAM" id="SSF51735">
    <property type="entry name" value="NAD(P)-binding Rossmann-fold domains"/>
    <property type="match status" value="1"/>
</dbReference>
<dbReference type="Gene3D" id="3.40.50.720">
    <property type="entry name" value="NAD(P)-binding Rossmann-like Domain"/>
    <property type="match status" value="1"/>
</dbReference>
<protein>
    <submittedName>
        <fullName evidence="1">SDR family NAD(P)-dependent oxidoreductase</fullName>
    </submittedName>
</protein>
<dbReference type="EMBL" id="JAANAS010000072">
    <property type="protein sequence ID" value="NGZ90460.1"/>
    <property type="molecule type" value="Genomic_DNA"/>
</dbReference>
<dbReference type="RefSeq" id="WP_166400699.1">
    <property type="nucleotide sequence ID" value="NZ_JAANAS010000072.1"/>
</dbReference>
<dbReference type="Proteomes" id="UP000643701">
    <property type="component" value="Unassembled WGS sequence"/>
</dbReference>
<organism evidence="1 2">
    <name type="scientific">Psychroflexus maritimus</name>
    <dbReference type="NCBI Taxonomy" id="2714865"/>
    <lineage>
        <taxon>Bacteria</taxon>
        <taxon>Pseudomonadati</taxon>
        <taxon>Bacteroidota</taxon>
        <taxon>Flavobacteriia</taxon>
        <taxon>Flavobacteriales</taxon>
        <taxon>Flavobacteriaceae</taxon>
        <taxon>Psychroflexus</taxon>
    </lineage>
</organism>
<dbReference type="AlphaFoldDB" id="A0A967AEW6"/>
<proteinExistence type="predicted"/>
<reference evidence="1" key="1">
    <citation type="submission" date="2020-03" db="EMBL/GenBank/DDBJ databases">
        <title>Psychroflexus Maritimus sp. nov., isolate from marine sediment.</title>
        <authorList>
            <person name="Zhong Y.-L."/>
        </authorList>
    </citation>
    <scope>NUCLEOTIDE SEQUENCE</scope>
    <source>
        <strain evidence="1">C1</strain>
    </source>
</reference>
<keyword evidence="2" id="KW-1185">Reference proteome</keyword>
<evidence type="ECO:0000313" key="1">
    <source>
        <dbReference type="EMBL" id="NGZ90460.1"/>
    </source>
</evidence>
<evidence type="ECO:0000313" key="2">
    <source>
        <dbReference type="Proteomes" id="UP000643701"/>
    </source>
</evidence>
<gene>
    <name evidence="1" type="ORF">G7034_09365</name>
</gene>